<organism evidence="2 3">
    <name type="scientific">Candida boidinii</name>
    <name type="common">Yeast</name>
    <dbReference type="NCBI Taxonomy" id="5477"/>
    <lineage>
        <taxon>Eukaryota</taxon>
        <taxon>Fungi</taxon>
        <taxon>Dikarya</taxon>
        <taxon>Ascomycota</taxon>
        <taxon>Saccharomycotina</taxon>
        <taxon>Pichiomycetes</taxon>
        <taxon>Pichiales</taxon>
        <taxon>Pichiaceae</taxon>
        <taxon>Ogataea</taxon>
        <taxon>Ogataea/Candida clade</taxon>
    </lineage>
</organism>
<keyword evidence="1" id="KW-0472">Membrane</keyword>
<reference evidence="2" key="1">
    <citation type="submission" date="2023-04" db="EMBL/GenBank/DDBJ databases">
        <title>Candida boidinii NBRC 10035.</title>
        <authorList>
            <person name="Ichikawa N."/>
            <person name="Sato H."/>
            <person name="Tonouchi N."/>
        </authorList>
    </citation>
    <scope>NUCLEOTIDE SEQUENCE</scope>
    <source>
        <strain evidence="2">NBRC 10035</strain>
    </source>
</reference>
<feature type="transmembrane region" description="Helical" evidence="1">
    <location>
        <begin position="48"/>
        <end position="67"/>
    </location>
</feature>
<keyword evidence="1" id="KW-0812">Transmembrane</keyword>
<accession>A0A9W6W737</accession>
<proteinExistence type="predicted"/>
<keyword evidence="1" id="KW-1133">Transmembrane helix</keyword>
<dbReference type="EMBL" id="BSXN01000013">
    <property type="protein sequence ID" value="GME66618.1"/>
    <property type="molecule type" value="Genomic_DNA"/>
</dbReference>
<dbReference type="AlphaFoldDB" id="A0A9W6W737"/>
<protein>
    <submittedName>
        <fullName evidence="2">Unnamed protein product</fullName>
    </submittedName>
</protein>
<evidence type="ECO:0000313" key="3">
    <source>
        <dbReference type="Proteomes" id="UP001165120"/>
    </source>
</evidence>
<sequence>MSNDAVTPREVSDPSSTPELKFTSTKLSSYKSVSHLEKYPLLNDTKNYLLSFSFIAILSNYIVLTILQIESLVNFKSIDNLTTSIDNFIDSYILTNLIDKYFPNLSQLSVEKIKSVISIYYHNIIDNIKSYLVFFKKNLTNYVSPYISPVNDNIEKIINNYLPEESTSSAAKDKLASLADSVTPGADATTTGENTDEIDRLYSLATKAYDRSLPIIEKKRTQLTTLPTELSSKLSETSTKLSETSKKYSAEAYENLEKTYDSRIKPTIEKLTSNFVSATESTKNKIDETVDDITNRIPDEVANDKIEITKIKNGFVPQSSTTEGITSI</sequence>
<gene>
    <name evidence="2" type="ORF">Cboi02_000007800</name>
</gene>
<dbReference type="Pfam" id="PF17316">
    <property type="entry name" value="Perilipin_2"/>
    <property type="match status" value="1"/>
</dbReference>
<dbReference type="SUPFAM" id="SSF58113">
    <property type="entry name" value="Apolipoprotein A-I"/>
    <property type="match status" value="1"/>
</dbReference>
<evidence type="ECO:0000256" key="1">
    <source>
        <dbReference type="SAM" id="Phobius"/>
    </source>
</evidence>
<evidence type="ECO:0000313" key="2">
    <source>
        <dbReference type="EMBL" id="GME66618.1"/>
    </source>
</evidence>
<comment type="caution">
    <text evidence="2">The sequence shown here is derived from an EMBL/GenBank/DDBJ whole genome shotgun (WGS) entry which is preliminary data.</text>
</comment>
<dbReference type="Proteomes" id="UP001165120">
    <property type="component" value="Unassembled WGS sequence"/>
</dbReference>
<keyword evidence="3" id="KW-1185">Reference proteome</keyword>
<name>A0A9W6W737_CANBO</name>